<sequence>MVLESGEQLAGNLIEVVAKGKLLSTAEPLKLVLPEVDRAQHQVVLQAAVILFQRFLESVVTSNDLAKLAQVVKEVLLPTLVKFDQQLTARRAFQAACVLTPLLNRAAVLAAQCCALAIKGPWRADVVVPFCEAVSDLQEVFSSAIIARAERLRPFDASRIFASHTRFDDCQAAAAKAVATAVASGPELLRIDPN</sequence>
<keyword evidence="2" id="KW-1185">Reference proteome</keyword>
<comment type="caution">
    <text evidence="1">The sequence shown here is derived from an EMBL/GenBank/DDBJ whole genome shotgun (WGS) entry which is preliminary data.</text>
</comment>
<organism evidence="1 2">
    <name type="scientific">Symbiodinium pilosum</name>
    <name type="common">Dinoflagellate</name>
    <dbReference type="NCBI Taxonomy" id="2952"/>
    <lineage>
        <taxon>Eukaryota</taxon>
        <taxon>Sar</taxon>
        <taxon>Alveolata</taxon>
        <taxon>Dinophyceae</taxon>
        <taxon>Suessiales</taxon>
        <taxon>Symbiodiniaceae</taxon>
        <taxon>Symbiodinium</taxon>
    </lineage>
</organism>
<dbReference type="Proteomes" id="UP000649617">
    <property type="component" value="Unassembled WGS sequence"/>
</dbReference>
<dbReference type="OrthoDB" id="419724at2759"/>
<name>A0A812WZZ1_SYMPI</name>
<evidence type="ECO:0000313" key="2">
    <source>
        <dbReference type="Proteomes" id="UP000649617"/>
    </source>
</evidence>
<accession>A0A812WZZ1</accession>
<gene>
    <name evidence="1" type="ORF">SPIL2461_LOCUS20168</name>
</gene>
<reference evidence="1" key="1">
    <citation type="submission" date="2021-02" db="EMBL/GenBank/DDBJ databases">
        <authorList>
            <person name="Dougan E. K."/>
            <person name="Rhodes N."/>
            <person name="Thang M."/>
            <person name="Chan C."/>
        </authorList>
    </citation>
    <scope>NUCLEOTIDE SEQUENCE</scope>
</reference>
<evidence type="ECO:0000313" key="1">
    <source>
        <dbReference type="EMBL" id="CAE7711509.1"/>
    </source>
</evidence>
<proteinExistence type="predicted"/>
<dbReference type="AlphaFoldDB" id="A0A812WZZ1"/>
<protein>
    <submittedName>
        <fullName evidence="1">Uncharacterized protein</fullName>
    </submittedName>
</protein>
<dbReference type="EMBL" id="CAJNIZ010045136">
    <property type="protein sequence ID" value="CAE7711509.1"/>
    <property type="molecule type" value="Genomic_DNA"/>
</dbReference>